<dbReference type="RefSeq" id="YP_009186816.1">
    <property type="nucleotide sequence ID" value="NC_028636.1"/>
</dbReference>
<sequence length="419" mass="48964">MGALTCEQQRICDKFLYSNFVNNLTDYDQRLTHDEILEVERMTRGQHENALWKTLRLDRQTASGSSNNSCISETAAMSFGIAQEKSVKNDCKLFDSIRRRVEMHLKRSVKDTVLECGMFFSEYGLCAASPDAYFVMDDDSLVPVEIKCPISYKDISVEQMRNSLNTRKSRYRVKHTALSVNKTGVPVFTVEQTDPHYRQMQRQMYVLNAPVCVYVVKFSDTCVVCVVDRNWTFSNTERVNEKKMFDMYVRRRKNLKLYLNVEQRKISFRSQNHWYGEQELHRLVSNGFFYVFGEIQCVHCGKKFNTDTPVTRVLELHCCTLPEPLIFDKTTGQPTSPDDNFISAKDVNVIHVDYYDHSERTKSLHRCKTDWNFANEGVFYCDKRQLFLTFCCNQIVNDLCNIVHETNCKFPLLMMQITK</sequence>
<dbReference type="InterPro" id="IPR011335">
    <property type="entry name" value="Restrct_endonuc-II-like"/>
</dbReference>
<name>A0A097P979_9ABAC</name>
<dbReference type="EMBL" id="KJ676450">
    <property type="protein sequence ID" value="AIU41364.1"/>
    <property type="molecule type" value="Genomic_DNA"/>
</dbReference>
<dbReference type="GeneID" id="26382580"/>
<dbReference type="PANTHER" id="PTHR46609">
    <property type="entry name" value="EXONUCLEASE, PHAGE-TYPE/RECB, C-TERMINAL DOMAIN-CONTAINING PROTEIN"/>
    <property type="match status" value="1"/>
</dbReference>
<dbReference type="Proteomes" id="UP000201917">
    <property type="component" value="Segment"/>
</dbReference>
<evidence type="ECO:0000313" key="2">
    <source>
        <dbReference type="Proteomes" id="UP000201917"/>
    </source>
</evidence>
<keyword evidence="2" id="KW-1185">Reference proteome</keyword>
<dbReference type="Gene3D" id="3.90.320.10">
    <property type="match status" value="1"/>
</dbReference>
<organism evidence="1 2">
    <name type="scientific">Sucra jujuba nucleopolyhedrovirus</name>
    <dbReference type="NCBI Taxonomy" id="1563660"/>
    <lineage>
        <taxon>Viruses</taxon>
        <taxon>Viruses incertae sedis</taxon>
        <taxon>Naldaviricetes</taxon>
        <taxon>Lefavirales</taxon>
        <taxon>Baculoviridae</taxon>
        <taxon>Alphabaculovirus</taxon>
        <taxon>Alphabaculovirus sujujubae</taxon>
    </lineage>
</organism>
<protein>
    <submittedName>
        <fullName evidence="1">Alk-exo</fullName>
    </submittedName>
</protein>
<dbReference type="PANTHER" id="PTHR46609:SF8">
    <property type="entry name" value="YQAJ VIRAL RECOMBINASE DOMAIN-CONTAINING PROTEIN"/>
    <property type="match status" value="1"/>
</dbReference>
<dbReference type="OrthoDB" id="9306at10239"/>
<accession>A0A097P979</accession>
<proteinExistence type="predicted"/>
<evidence type="ECO:0000313" key="1">
    <source>
        <dbReference type="EMBL" id="AIU41364.1"/>
    </source>
</evidence>
<dbReference type="SUPFAM" id="SSF52980">
    <property type="entry name" value="Restriction endonuclease-like"/>
    <property type="match status" value="1"/>
</dbReference>
<dbReference type="KEGG" id="vg:26382580"/>
<dbReference type="SUPFAM" id="SSF57924">
    <property type="entry name" value="Inhibitor of apoptosis (IAP) repeat"/>
    <property type="match status" value="1"/>
</dbReference>
<reference evidence="1 2" key="1">
    <citation type="journal article" date="2014" name="PLoS ONE">
        <title>Genomic Sequencing and Analysis of Sucra jujuba Nucleopolyhedrovirus.</title>
        <authorList>
            <person name="Liu X."/>
            <person name="Yin F."/>
            <person name="Zhu Z."/>
            <person name="Hou D."/>
            <person name="Wang J."/>
            <person name="Zhang L."/>
            <person name="Wang M."/>
            <person name="Wang H."/>
            <person name="Hu Z."/>
            <person name="Deng F."/>
        </authorList>
    </citation>
    <scope>NUCLEOTIDE SEQUENCE [LARGE SCALE GENOMIC DNA]</scope>
    <source>
        <strain evidence="1">473</strain>
    </source>
</reference>
<dbReference type="InterPro" id="IPR011604">
    <property type="entry name" value="PDDEXK-like_dom_sf"/>
</dbReference>
<dbReference type="InterPro" id="IPR051703">
    <property type="entry name" value="NF-kappa-B_Signaling_Reg"/>
</dbReference>